<evidence type="ECO:0000313" key="1">
    <source>
        <dbReference type="EMBL" id="TYL39967.1"/>
    </source>
</evidence>
<keyword evidence="2" id="KW-1185">Reference proteome</keyword>
<dbReference type="EMBL" id="PHNJ01000002">
    <property type="protein sequence ID" value="TYL39967.1"/>
    <property type="molecule type" value="Genomic_DNA"/>
</dbReference>
<organism evidence="1 2">
    <name type="scientific">Natronococcus pandeyae</name>
    <dbReference type="NCBI Taxonomy" id="2055836"/>
    <lineage>
        <taxon>Archaea</taxon>
        <taxon>Methanobacteriati</taxon>
        <taxon>Methanobacteriota</taxon>
        <taxon>Stenosarchaea group</taxon>
        <taxon>Halobacteria</taxon>
        <taxon>Halobacteriales</taxon>
        <taxon>Natrialbaceae</taxon>
        <taxon>Natronococcus</taxon>
    </lineage>
</organism>
<reference evidence="1" key="1">
    <citation type="submission" date="2017-11" db="EMBL/GenBank/DDBJ databases">
        <authorList>
            <person name="Kajale S.C."/>
            <person name="Sharma A."/>
        </authorList>
    </citation>
    <scope>NUCLEOTIDE SEQUENCE</scope>
    <source>
        <strain evidence="1">LS1_42</strain>
    </source>
</reference>
<comment type="caution">
    <text evidence="1">The sequence shown here is derived from an EMBL/GenBank/DDBJ whole genome shotgun (WGS) entry which is preliminary data.</text>
</comment>
<dbReference type="AlphaFoldDB" id="A0A8J8TTQ6"/>
<name>A0A8J8TTQ6_9EURY</name>
<gene>
    <name evidence="1" type="ORF">CV102_04075</name>
</gene>
<sequence length="111" mass="12268">MLARAADILEPRWGFGRRGGIAVGTQETVDDLAARTTPPLYEYNVFRPETVEALGRERVRSAPAWYVEELDNGGVFLAVREPPRQCGPAAEPCFEVGDHLGIALGKTDRYH</sequence>
<accession>A0A8J8TTQ6</accession>
<dbReference type="Proteomes" id="UP000766904">
    <property type="component" value="Unassembled WGS sequence"/>
</dbReference>
<proteinExistence type="predicted"/>
<protein>
    <submittedName>
        <fullName evidence="1">Uncharacterized protein</fullName>
    </submittedName>
</protein>
<evidence type="ECO:0000313" key="2">
    <source>
        <dbReference type="Proteomes" id="UP000766904"/>
    </source>
</evidence>
<dbReference type="OrthoDB" id="197847at2157"/>